<gene>
    <name evidence="1" type="ORF">M9H77_18506</name>
</gene>
<protein>
    <submittedName>
        <fullName evidence="1">Uncharacterized protein</fullName>
    </submittedName>
</protein>
<keyword evidence="2" id="KW-1185">Reference proteome</keyword>
<proteinExistence type="predicted"/>
<sequence length="436" mass="50694">MVKTKDAQVGQGQNPKEGGTSRGKGKGKWVPSGTGVSTARASKRFISVNDASRFEEWIRNRRKIAPGHPVDLHYMQGMEAIPHLFGIIGWIPLLIVNELYYVDMIYEFYANLHKGRIERVDNVPQQWILTRIGGRDIAFDDRLLNEILDTPQDGIRFYTKNKKCFDPNLYSERRYEEIFTRGEFLKRYDDRNVNKLDSYGRLLHHMISNIIIPNVRYKSSITNMHAFVMLALHEHRRMNFGYMVIEHMLATQSFSTKCLPYGCFITKILQHFVINLVGIGDHIRHGKIYTQQTFKRMGFEKDEDGTFIRGGQDDDENDEEDDDEDQEDMDVEEEDIDEETEVEVQRRETRQKKRQERTKEGSSSGSMSHLMDMIASLQTLINTRFDAFDGCFEVLDGKVSNVQERLDALDQKMTDTQEQVKRLDFKSTLSKSKRSC</sequence>
<dbReference type="Proteomes" id="UP001060085">
    <property type="component" value="Linkage Group LG04"/>
</dbReference>
<name>A0ACC0B7P3_CATRO</name>
<accession>A0ACC0B7P3</accession>
<dbReference type="EMBL" id="CM044704">
    <property type="protein sequence ID" value="KAI5668653.1"/>
    <property type="molecule type" value="Genomic_DNA"/>
</dbReference>
<evidence type="ECO:0000313" key="2">
    <source>
        <dbReference type="Proteomes" id="UP001060085"/>
    </source>
</evidence>
<organism evidence="1 2">
    <name type="scientific">Catharanthus roseus</name>
    <name type="common">Madagascar periwinkle</name>
    <name type="synonym">Vinca rosea</name>
    <dbReference type="NCBI Taxonomy" id="4058"/>
    <lineage>
        <taxon>Eukaryota</taxon>
        <taxon>Viridiplantae</taxon>
        <taxon>Streptophyta</taxon>
        <taxon>Embryophyta</taxon>
        <taxon>Tracheophyta</taxon>
        <taxon>Spermatophyta</taxon>
        <taxon>Magnoliopsida</taxon>
        <taxon>eudicotyledons</taxon>
        <taxon>Gunneridae</taxon>
        <taxon>Pentapetalae</taxon>
        <taxon>asterids</taxon>
        <taxon>lamiids</taxon>
        <taxon>Gentianales</taxon>
        <taxon>Apocynaceae</taxon>
        <taxon>Rauvolfioideae</taxon>
        <taxon>Vinceae</taxon>
        <taxon>Catharanthinae</taxon>
        <taxon>Catharanthus</taxon>
    </lineage>
</organism>
<reference evidence="2" key="1">
    <citation type="journal article" date="2023" name="Nat. Plants">
        <title>Single-cell RNA sequencing provides a high-resolution roadmap for understanding the multicellular compartmentation of specialized metabolism.</title>
        <authorList>
            <person name="Sun S."/>
            <person name="Shen X."/>
            <person name="Li Y."/>
            <person name="Li Y."/>
            <person name="Wang S."/>
            <person name="Li R."/>
            <person name="Zhang H."/>
            <person name="Shen G."/>
            <person name="Guo B."/>
            <person name="Wei J."/>
            <person name="Xu J."/>
            <person name="St-Pierre B."/>
            <person name="Chen S."/>
            <person name="Sun C."/>
        </authorList>
    </citation>
    <scope>NUCLEOTIDE SEQUENCE [LARGE SCALE GENOMIC DNA]</scope>
</reference>
<evidence type="ECO:0000313" key="1">
    <source>
        <dbReference type="EMBL" id="KAI5668653.1"/>
    </source>
</evidence>
<comment type="caution">
    <text evidence="1">The sequence shown here is derived from an EMBL/GenBank/DDBJ whole genome shotgun (WGS) entry which is preliminary data.</text>
</comment>